<dbReference type="InterPro" id="IPR019675">
    <property type="entry name" value="DUF2550"/>
</dbReference>
<sequence>MTRRRSEGMDSTLQTGMVLLIILVLILVFLAGVSTYRLIMLRRGGTAAILRVLPADGGQGWRHGLIRYDEDRLVFFKLTSLKLGPDSVIRRQGLEIGERRGPRGDEYDIMIDGIAVVGVSDPHGAFELALDRDSLTAFSSWVESRPSDRTRRMR</sequence>
<evidence type="ECO:0000256" key="1">
    <source>
        <dbReference type="SAM" id="Phobius"/>
    </source>
</evidence>
<evidence type="ECO:0000313" key="3">
    <source>
        <dbReference type="Proteomes" id="UP001500603"/>
    </source>
</evidence>
<dbReference type="Proteomes" id="UP001500603">
    <property type="component" value="Unassembled WGS sequence"/>
</dbReference>
<reference evidence="3" key="1">
    <citation type="journal article" date="2019" name="Int. J. Syst. Evol. Microbiol.">
        <title>The Global Catalogue of Microorganisms (GCM) 10K type strain sequencing project: providing services to taxonomists for standard genome sequencing and annotation.</title>
        <authorList>
            <consortium name="The Broad Institute Genomics Platform"/>
            <consortium name="The Broad Institute Genome Sequencing Center for Infectious Disease"/>
            <person name="Wu L."/>
            <person name="Ma J."/>
        </authorList>
    </citation>
    <scope>NUCLEOTIDE SEQUENCE [LARGE SCALE GENOMIC DNA]</scope>
    <source>
        <strain evidence="3">JCM 18298</strain>
    </source>
</reference>
<dbReference type="Pfam" id="PF10739">
    <property type="entry name" value="DUF2550"/>
    <property type="match status" value="1"/>
</dbReference>
<comment type="caution">
    <text evidence="2">The sequence shown here is derived from an EMBL/GenBank/DDBJ whole genome shotgun (WGS) entry which is preliminary data.</text>
</comment>
<keyword evidence="1" id="KW-0812">Transmembrane</keyword>
<accession>A0ABP9L446</accession>
<keyword evidence="3" id="KW-1185">Reference proteome</keyword>
<gene>
    <name evidence="2" type="ORF">GCM10023318_58630</name>
</gene>
<evidence type="ECO:0000313" key="2">
    <source>
        <dbReference type="EMBL" id="GAA5068351.1"/>
    </source>
</evidence>
<keyword evidence="1" id="KW-0472">Membrane</keyword>
<proteinExistence type="predicted"/>
<dbReference type="EMBL" id="BAABJM010000008">
    <property type="protein sequence ID" value="GAA5068351.1"/>
    <property type="molecule type" value="Genomic_DNA"/>
</dbReference>
<protein>
    <submittedName>
        <fullName evidence="2">DUF2550 domain-containing protein</fullName>
    </submittedName>
</protein>
<feature type="transmembrane region" description="Helical" evidence="1">
    <location>
        <begin position="12"/>
        <end position="33"/>
    </location>
</feature>
<organism evidence="2 3">
    <name type="scientific">Nocardia callitridis</name>
    <dbReference type="NCBI Taxonomy" id="648753"/>
    <lineage>
        <taxon>Bacteria</taxon>
        <taxon>Bacillati</taxon>
        <taxon>Actinomycetota</taxon>
        <taxon>Actinomycetes</taxon>
        <taxon>Mycobacteriales</taxon>
        <taxon>Nocardiaceae</taxon>
        <taxon>Nocardia</taxon>
    </lineage>
</organism>
<name>A0ABP9L446_9NOCA</name>
<keyword evidence="1" id="KW-1133">Transmembrane helix</keyword>